<accession>A0ABY6BHS0</accession>
<gene>
    <name evidence="1" type="ORF">N4264_00440</name>
</gene>
<keyword evidence="2" id="KW-1185">Reference proteome</keyword>
<evidence type="ECO:0000313" key="1">
    <source>
        <dbReference type="EMBL" id="UXI68156.1"/>
    </source>
</evidence>
<sequence length="58" mass="6306">MTQLLRDELGYRREVAKGVTDEVLAGRSVTVEVSVGNWDAIRAALADIKVGYRIAADS</sequence>
<dbReference type="Proteomes" id="UP001064632">
    <property type="component" value="Chromosome"/>
</dbReference>
<dbReference type="RefSeq" id="WP_261695118.1">
    <property type="nucleotide sequence ID" value="NZ_CP104694.1"/>
</dbReference>
<name>A0ABY6BHS0_9GAMM</name>
<reference evidence="1" key="1">
    <citation type="submission" date="2022-09" db="EMBL/GenBank/DDBJ databases">
        <title>Tahibacter sp. nov., isolated from a fresh water.</title>
        <authorList>
            <person name="Baek J.H."/>
            <person name="Lee J.K."/>
            <person name="Kim J.M."/>
            <person name="Jeon C.O."/>
        </authorList>
    </citation>
    <scope>NUCLEOTIDE SEQUENCE</scope>
    <source>
        <strain evidence="1">W38</strain>
    </source>
</reference>
<organism evidence="1 2">
    <name type="scientific">Tahibacter amnicola</name>
    <dbReference type="NCBI Taxonomy" id="2976241"/>
    <lineage>
        <taxon>Bacteria</taxon>
        <taxon>Pseudomonadati</taxon>
        <taxon>Pseudomonadota</taxon>
        <taxon>Gammaproteobacteria</taxon>
        <taxon>Lysobacterales</taxon>
        <taxon>Rhodanobacteraceae</taxon>
        <taxon>Tahibacter</taxon>
    </lineage>
</organism>
<evidence type="ECO:0008006" key="3">
    <source>
        <dbReference type="Google" id="ProtNLM"/>
    </source>
</evidence>
<proteinExistence type="predicted"/>
<evidence type="ECO:0000313" key="2">
    <source>
        <dbReference type="Proteomes" id="UP001064632"/>
    </source>
</evidence>
<protein>
    <recommendedName>
        <fullName evidence="3">Copper chaperone CopZ</fullName>
    </recommendedName>
</protein>
<dbReference type="EMBL" id="CP104694">
    <property type="protein sequence ID" value="UXI68156.1"/>
    <property type="molecule type" value="Genomic_DNA"/>
</dbReference>